<proteinExistence type="predicted"/>
<evidence type="ECO:0000256" key="1">
    <source>
        <dbReference type="ARBA" id="ARBA00004370"/>
    </source>
</evidence>
<comment type="subcellular location">
    <subcellularLocation>
        <location evidence="1">Membrane</location>
    </subcellularLocation>
</comment>
<evidence type="ECO:0000256" key="4">
    <source>
        <dbReference type="ARBA" id="ARBA00023136"/>
    </source>
</evidence>
<dbReference type="OrthoDB" id="544685at2759"/>
<dbReference type="PANTHER" id="PTHR31323:SF1">
    <property type="entry name" value="MECHANOSENSITIVE ION CHANNEL PROTEIN"/>
    <property type="match status" value="1"/>
</dbReference>
<keyword evidence="3" id="KW-1133">Transmembrane helix</keyword>
<dbReference type="Gene3D" id="2.30.30.60">
    <property type="match status" value="1"/>
</dbReference>
<keyword evidence="2" id="KW-0812">Transmembrane</keyword>
<dbReference type="Pfam" id="PF00924">
    <property type="entry name" value="MS_channel_2nd"/>
    <property type="match status" value="1"/>
</dbReference>
<reference evidence="6 7" key="1">
    <citation type="journal article" date="2016" name="Mol. Biol. Evol.">
        <title>Genome-Wide Survey of Gut Fungi (Harpellales) Reveals the First Horizontally Transferred Ubiquitin Gene from a Mosquito Host.</title>
        <authorList>
            <person name="Wang Y."/>
            <person name="White M.M."/>
            <person name="Kvist S."/>
            <person name="Moncalvo J.M."/>
        </authorList>
    </citation>
    <scope>NUCLEOTIDE SEQUENCE [LARGE SCALE GENOMIC DNA]</scope>
    <source>
        <strain evidence="6 7">ALG-7-W6</strain>
    </source>
</reference>
<dbReference type="PANTHER" id="PTHR31323">
    <property type="entry name" value="MECHANOSENSITIVE ION CHANNEL PROTEIN MSY2"/>
    <property type="match status" value="1"/>
</dbReference>
<keyword evidence="7" id="KW-1185">Reference proteome</keyword>
<keyword evidence="4" id="KW-0472">Membrane</keyword>
<name>A0A1R0GPB6_9FUNG</name>
<evidence type="ECO:0000259" key="5">
    <source>
        <dbReference type="Pfam" id="PF00924"/>
    </source>
</evidence>
<dbReference type="GO" id="GO:0016020">
    <property type="term" value="C:membrane"/>
    <property type="evidence" value="ECO:0007669"/>
    <property type="project" value="UniProtKB-SubCell"/>
</dbReference>
<comment type="caution">
    <text evidence="6">The sequence shown here is derived from an EMBL/GenBank/DDBJ whole genome shotgun (WGS) entry which is preliminary data.</text>
</comment>
<gene>
    <name evidence="6" type="ORF">AYI68_g7204</name>
</gene>
<evidence type="ECO:0000313" key="6">
    <source>
        <dbReference type="EMBL" id="OLY78742.1"/>
    </source>
</evidence>
<dbReference type="Proteomes" id="UP000187455">
    <property type="component" value="Unassembled WGS sequence"/>
</dbReference>
<dbReference type="InterPro" id="IPR010920">
    <property type="entry name" value="LSM_dom_sf"/>
</dbReference>
<organism evidence="6 7">
    <name type="scientific">Smittium mucronatum</name>
    <dbReference type="NCBI Taxonomy" id="133383"/>
    <lineage>
        <taxon>Eukaryota</taxon>
        <taxon>Fungi</taxon>
        <taxon>Fungi incertae sedis</taxon>
        <taxon>Zoopagomycota</taxon>
        <taxon>Kickxellomycotina</taxon>
        <taxon>Harpellomycetes</taxon>
        <taxon>Harpellales</taxon>
        <taxon>Legeriomycetaceae</taxon>
        <taxon>Smittium</taxon>
    </lineage>
</organism>
<dbReference type="EMBL" id="LSSL01005611">
    <property type="protein sequence ID" value="OLY78742.1"/>
    <property type="molecule type" value="Genomic_DNA"/>
</dbReference>
<evidence type="ECO:0000256" key="2">
    <source>
        <dbReference type="ARBA" id="ARBA00022692"/>
    </source>
</evidence>
<dbReference type="GO" id="GO:0005262">
    <property type="term" value="F:calcium channel activity"/>
    <property type="evidence" value="ECO:0007669"/>
    <property type="project" value="TreeGrafter"/>
</dbReference>
<dbReference type="SUPFAM" id="SSF50182">
    <property type="entry name" value="Sm-like ribonucleoproteins"/>
    <property type="match status" value="1"/>
</dbReference>
<feature type="domain" description="Mechanosensitive ion channel MscS" evidence="5">
    <location>
        <begin position="1"/>
        <end position="55"/>
    </location>
</feature>
<evidence type="ECO:0000256" key="3">
    <source>
        <dbReference type="ARBA" id="ARBA00022989"/>
    </source>
</evidence>
<dbReference type="InterPro" id="IPR006685">
    <property type="entry name" value="MscS_channel_2nd"/>
</dbReference>
<evidence type="ECO:0000313" key="7">
    <source>
        <dbReference type="Proteomes" id="UP000187455"/>
    </source>
</evidence>
<accession>A0A1R0GPB6</accession>
<dbReference type="InterPro" id="IPR023408">
    <property type="entry name" value="MscS_beta-dom_sf"/>
</dbReference>
<protein>
    <submittedName>
        <fullName evidence="6">Mechanosensitive ion channel protein 8</fullName>
    </submittedName>
</protein>
<sequence>MTHPYDVGDHLKIDQKDLIVKKIDLLTTTFAHINGQHYIIPNAMLLKKQIINFRRSENQAELYTIGINFDTPLAKIDSLAESMRLFVQNNPLEFKPRVIVKYLELERCSLLNLSIGAVYRNNWQNSMYYWTARNKFMSHLRTQIVALKLTYTTEINNINIVNSSNLLSSIAPKK</sequence>
<dbReference type="AlphaFoldDB" id="A0A1R0GPB6"/>
<dbReference type="GO" id="GO:0006874">
    <property type="term" value="P:intracellular calcium ion homeostasis"/>
    <property type="evidence" value="ECO:0007669"/>
    <property type="project" value="TreeGrafter"/>
</dbReference>